<dbReference type="InterPro" id="IPR016024">
    <property type="entry name" value="ARM-type_fold"/>
</dbReference>
<feature type="region of interest" description="Disordered" evidence="1">
    <location>
        <begin position="1313"/>
        <end position="1349"/>
    </location>
</feature>
<reference evidence="2" key="1">
    <citation type="submission" date="2020-11" db="EMBL/GenBank/DDBJ databases">
        <authorList>
            <person name="Tran Van P."/>
        </authorList>
    </citation>
    <scope>NUCLEOTIDE SEQUENCE</scope>
</reference>
<dbReference type="EMBL" id="CAJPIZ010002312">
    <property type="protein sequence ID" value="CAG2104849.1"/>
    <property type="molecule type" value="Genomic_DNA"/>
</dbReference>
<feature type="region of interest" description="Disordered" evidence="1">
    <location>
        <begin position="1404"/>
        <end position="1433"/>
    </location>
</feature>
<evidence type="ECO:0000313" key="3">
    <source>
        <dbReference type="Proteomes" id="UP000759131"/>
    </source>
</evidence>
<protein>
    <submittedName>
        <fullName evidence="2">Uncharacterized protein</fullName>
    </submittedName>
</protein>
<name>A0A7R9PXI7_9ACAR</name>
<dbReference type="SUPFAM" id="SSF48371">
    <property type="entry name" value="ARM repeat"/>
    <property type="match status" value="2"/>
</dbReference>
<accession>A0A7R9PXI7</accession>
<dbReference type="OrthoDB" id="10510405at2759"/>
<gene>
    <name evidence="2" type="ORF">OSB1V03_LOCUS4864</name>
</gene>
<dbReference type="EMBL" id="OC856887">
    <property type="protein sequence ID" value="CAD7624419.1"/>
    <property type="molecule type" value="Genomic_DNA"/>
</dbReference>
<sequence>MECAIHESKWHLWTRVGHQLCVQCSQHKWSSPLENHFTRRKLVEELENALRNGSVWVTTHLTSHHFGVDERLAFVVSIAQLVFDADTNVQKCANNCLKLILSQLNDNSIVDLVTDYIIEELTSDDKPLSEWSLDLVSHCLPFCTTDGIRDHRITDRMSNVLEALREEYPKHDSRLKRVVLKLFITIYDTLGANQLFRLDQRFHAKTFHMVLIAFEPQSIGSDDNDILYNSTQLLKKVSTIESVLQLLVTNQNLLKYLHILLANECEELRVYVLVWICDLLENESIQKRFANILLNDKMDSFIEMLLSSDNPFISNHLLNCVNLILTNIGRPVGATRVSPLSNAVIKALEISVVCKDSNLFINGLAALRQLMQRNPSVELFSEFEFFALIDMLEIFISNFDLFLYVVKFLSDFLNISVIPTLIPTEKMKAILTKVLQNVSFDSTGAEEEDIDESIRRTTCAVELIKSYLNLVNDIKNRELNLKESKDNSIYLLNGEMKPQLNEMDLCDENESQTFDLAKACKETEIYEFLSFCLTTIENIFELSLERLIKDENSQQNAILFETLMSCLIIILDTDLHTTESINALVKRTFSNGHVLTLIQIVSICEFPFNTPQFKQQSVILLSYFLFKILENDHKNEIYFQTDQTFDRSYFESGFNQINNNLIFRLTRNALPYDSNDSVHQFYRTFFAAHYYSLRCDVTKYQRNEEYNKFFITILNQYMKRDLSYDQNSALTVKYSLLLAAMTHLDAQSIAALRQFFNDRNHNFYAMYYTNHIVVLNWLFNVLKSDHFCEYALREFFETIPENYSQHEKKEIISSFFQLIHTNDKALQILIQIICDTITNASVLEIIYKILNDFDQFLDESDICNNWNLFCNKILDNLPAIIIRIVDRIKNLFNDDINPEEEEKAMKMLDLLCRMLSKHSEMCDFKSKHLQLEALMTKLLEFIENNLSSNEEKCDEMRQLLLHLLNAYFRTHITLTQMTDLLTRIFDGLSSFGSELRKHLARNPWFELIITKYINEKKILDKELFAFLLMFFKMDVINRALTDVTNELTVKYIQFINEPKGNGFCDEIFHQFSGRHLLSKSFWIINPLDFSIDFIGGIVEMKVEICYLNRRLIRQNRVYYEFTRQQFKDSNAKEVEEWKRLKQMKDKERISRLQKQEMETINKQLIDLREEYRRICGERGRAHKWATIVSKQETERQEFEKRRNKDVMKRSTQSLNQFITQNNVKQNDLKIEKENQILKRKQLMKSSLYKQNVAEEDVHILRQLQSLQKSEDLLREVIEKKREVSHSEESIERNAERLFWPKKLVPKQDFLRTQSVSSSNLTENSVQNNDTKDSSVNRDEEVRDELQMSVNTEEYLPTSIAIKLYERLKNRRKNVEQKSEKIYRNAAISTDSPIKSALINVDSNDSETEQNSSETSCQTSYLSVPMPSNRAAIA</sequence>
<evidence type="ECO:0000313" key="2">
    <source>
        <dbReference type="EMBL" id="CAD7624419.1"/>
    </source>
</evidence>
<feature type="non-terminal residue" evidence="2">
    <location>
        <position position="1433"/>
    </location>
</feature>
<dbReference type="Proteomes" id="UP000759131">
    <property type="component" value="Unassembled WGS sequence"/>
</dbReference>
<feature type="compositionally biased region" description="Basic and acidic residues" evidence="1">
    <location>
        <begin position="1329"/>
        <end position="1345"/>
    </location>
</feature>
<feature type="compositionally biased region" description="Polar residues" evidence="1">
    <location>
        <begin position="1408"/>
        <end position="1421"/>
    </location>
</feature>
<proteinExistence type="predicted"/>
<feature type="compositionally biased region" description="Polar residues" evidence="1">
    <location>
        <begin position="1313"/>
        <end position="1328"/>
    </location>
</feature>
<organism evidence="2">
    <name type="scientific">Medioppia subpectinata</name>
    <dbReference type="NCBI Taxonomy" id="1979941"/>
    <lineage>
        <taxon>Eukaryota</taxon>
        <taxon>Metazoa</taxon>
        <taxon>Ecdysozoa</taxon>
        <taxon>Arthropoda</taxon>
        <taxon>Chelicerata</taxon>
        <taxon>Arachnida</taxon>
        <taxon>Acari</taxon>
        <taxon>Acariformes</taxon>
        <taxon>Sarcoptiformes</taxon>
        <taxon>Oribatida</taxon>
        <taxon>Brachypylina</taxon>
        <taxon>Oppioidea</taxon>
        <taxon>Oppiidae</taxon>
        <taxon>Medioppia</taxon>
    </lineage>
</organism>
<evidence type="ECO:0000256" key="1">
    <source>
        <dbReference type="SAM" id="MobiDB-lite"/>
    </source>
</evidence>
<keyword evidence="3" id="KW-1185">Reference proteome</keyword>